<dbReference type="Proteomes" id="UP000297318">
    <property type="component" value="Unassembled WGS sequence"/>
</dbReference>
<dbReference type="Pfam" id="PF13223">
    <property type="entry name" value="DUF4031"/>
    <property type="match status" value="1"/>
</dbReference>
<evidence type="ECO:0000259" key="1">
    <source>
        <dbReference type="Pfam" id="PF13223"/>
    </source>
</evidence>
<sequence length="311" mass="33708">MAVLVDPPLWPAHGTLWSHLVSDHSLAELHTFAADAGLPARSFDLDHYDVPASRHAELRDRGALAVDAGTLVRRLRASGLRRTERERIGQVEDLRAAWAALAPGGLGGPTADAWTAVGEDLLARWGEKGRLHHGRTHLREVLDSVDLLAADGVTPEQSRRAWLAAWFHDAVHSSGRRHDGPLPRGVTDEQASADLARHALTGRVATEVRDDVVRLVLLTATHRPEAGDAVGALLCDADLAVLGQSPARYADYAAAIRVEYAHVPTDVFRPARAAVLEQLLGGPLFHTTAGRRRWEDQARTNLSAEITALRA</sequence>
<evidence type="ECO:0000313" key="3">
    <source>
        <dbReference type="Proteomes" id="UP000297318"/>
    </source>
</evidence>
<comment type="caution">
    <text evidence="2">The sequence shown here is derived from an EMBL/GenBank/DDBJ whole genome shotgun (WGS) entry which is preliminary data.</text>
</comment>
<dbReference type="OrthoDB" id="9808993at2"/>
<dbReference type="RefSeq" id="WP_135849725.1">
    <property type="nucleotide sequence ID" value="NZ_RHPJ01000002.1"/>
</dbReference>
<feature type="domain" description="DUF4031" evidence="1">
    <location>
        <begin position="3"/>
        <end position="77"/>
    </location>
</feature>
<evidence type="ECO:0000313" key="2">
    <source>
        <dbReference type="EMBL" id="TGO05778.1"/>
    </source>
</evidence>
<organism evidence="2 3">
    <name type="scientific">Serinibacter arcticus</name>
    <dbReference type="NCBI Taxonomy" id="1655435"/>
    <lineage>
        <taxon>Bacteria</taxon>
        <taxon>Bacillati</taxon>
        <taxon>Actinomycetota</taxon>
        <taxon>Actinomycetes</taxon>
        <taxon>Micrococcales</taxon>
        <taxon>Beutenbergiaceae</taxon>
        <taxon>Serinibacter</taxon>
    </lineage>
</organism>
<dbReference type="AlphaFoldDB" id="A0A4Z1E4E2"/>
<dbReference type="SUPFAM" id="SSF109604">
    <property type="entry name" value="HD-domain/PDEase-like"/>
    <property type="match status" value="1"/>
</dbReference>
<reference evidence="2 3" key="1">
    <citation type="submission" date="2018-11" db="EMBL/GenBank/DDBJ databases">
        <title>Complete genome sequencing of the Actinobacteria Serinibacter sp. K3-2.</title>
        <authorList>
            <person name="Rakitin A.L."/>
            <person name="Beletsky A.V."/>
            <person name="Mardanov A.V."/>
            <person name="Ravin N.V."/>
            <person name="Gromova A.S."/>
            <person name="Filippova S.N."/>
            <person name="Gal'Chenko V.F."/>
        </authorList>
    </citation>
    <scope>NUCLEOTIDE SEQUENCE [LARGE SCALE GENOMIC DNA]</scope>
    <source>
        <strain evidence="2 3">K3-2</strain>
    </source>
</reference>
<gene>
    <name evidence="2" type="ORF">SERN_1782</name>
</gene>
<dbReference type="InterPro" id="IPR025109">
    <property type="entry name" value="DUF4031"/>
</dbReference>
<dbReference type="PANTHER" id="PTHR21174">
    <property type="match status" value="1"/>
</dbReference>
<dbReference type="Gene3D" id="1.10.3210.10">
    <property type="entry name" value="Hypothetical protein af1432"/>
    <property type="match status" value="1"/>
</dbReference>
<accession>A0A4Z1E4E2</accession>
<dbReference type="InterPro" id="IPR009218">
    <property type="entry name" value="HD_phosphohydro"/>
</dbReference>
<name>A0A4Z1E4E2_9MICO</name>
<dbReference type="PANTHER" id="PTHR21174:SF0">
    <property type="entry name" value="HD PHOSPHOHYDROLASE FAMILY PROTEIN-RELATED"/>
    <property type="match status" value="1"/>
</dbReference>
<proteinExistence type="predicted"/>
<protein>
    <recommendedName>
        <fullName evidence="1">DUF4031 domain-containing protein</fullName>
    </recommendedName>
</protein>
<dbReference type="EMBL" id="RHPJ01000002">
    <property type="protein sequence ID" value="TGO05778.1"/>
    <property type="molecule type" value="Genomic_DNA"/>
</dbReference>
<keyword evidence="3" id="KW-1185">Reference proteome</keyword>